<dbReference type="Pfam" id="PF01661">
    <property type="entry name" value="Macro"/>
    <property type="match status" value="1"/>
</dbReference>
<comment type="caution">
    <text evidence="3">The sequence shown here is derived from an EMBL/GenBank/DDBJ whole genome shotgun (WGS) entry which is preliminary data.</text>
</comment>
<dbReference type="InterPro" id="IPR002589">
    <property type="entry name" value="Macro_dom"/>
</dbReference>
<evidence type="ECO:0000256" key="1">
    <source>
        <dbReference type="SAM" id="SignalP"/>
    </source>
</evidence>
<reference evidence="3" key="2">
    <citation type="journal article" date="2022" name="Res Sq">
        <title>Comparative Genomics Reveals Insights into the Divergent Evolution of Astigmatic Mites and Household Pest Adaptations.</title>
        <authorList>
            <person name="Xiong Q."/>
            <person name="Wan A.T.-Y."/>
            <person name="Liu X.-Y."/>
            <person name="Fung C.S.-H."/>
            <person name="Xiao X."/>
            <person name="Malainual N."/>
            <person name="Hou J."/>
            <person name="Wang L."/>
            <person name="Wang M."/>
            <person name="Yang K."/>
            <person name="Cui Y."/>
            <person name="Leung E."/>
            <person name="Nong W."/>
            <person name="Shin S.-K."/>
            <person name="Au S."/>
            <person name="Jeong K.Y."/>
            <person name="Chew F.T."/>
            <person name="Hui J."/>
            <person name="Leung T.F."/>
            <person name="Tungtrongchitr A."/>
            <person name="Zhong N."/>
            <person name="Liu Z."/>
            <person name="Tsui S."/>
        </authorList>
    </citation>
    <scope>NUCLEOTIDE SEQUENCE</scope>
    <source>
        <strain evidence="3">Derf</strain>
        <tissue evidence="3">Whole organism</tissue>
    </source>
</reference>
<gene>
    <name evidence="3" type="primary">MACROD2</name>
    <name evidence="3" type="ORF">DERF_012633</name>
</gene>
<dbReference type="SUPFAM" id="SSF52949">
    <property type="entry name" value="Macro domain-like"/>
    <property type="match status" value="1"/>
</dbReference>
<sequence length="267" mass="29989">MINRMVIPLLSFKIGLNLVLTTLTQQSQRTMASFQSTKDKFLSMAINEKRTHYKCGENYVQLNQIPKWSEQSKSQTTSATMNVCNKYKPMAEMNDRLSLFNGDITTLEIDAIVNAANQQLAGGGGVDGFIHRAAGYEDLQAECRTLNGCHTGDCKMTGGYRLPAKYIIHCVGPIGEKPDLLASCYQHALDMLRDNQLRSIAFPCISTGIFGYPNENAANIALDTIRKWLENPSNLQSIDRIIFCLFLEKDIDIYNRLIGEYFPLIDK</sequence>
<feature type="signal peptide" evidence="1">
    <location>
        <begin position="1"/>
        <end position="21"/>
    </location>
</feature>
<feature type="chain" id="PRO_5036897495" evidence="1">
    <location>
        <begin position="22"/>
        <end position="267"/>
    </location>
</feature>
<feature type="domain" description="Macro" evidence="2">
    <location>
        <begin position="84"/>
        <end position="262"/>
    </location>
</feature>
<dbReference type="PROSITE" id="PS51154">
    <property type="entry name" value="MACRO"/>
    <property type="match status" value="1"/>
</dbReference>
<dbReference type="SMART" id="SM00506">
    <property type="entry name" value="A1pp"/>
    <property type="match status" value="1"/>
</dbReference>
<name>A0A922HQG7_DERFA</name>
<dbReference type="CDD" id="cd02908">
    <property type="entry name" value="Macro_OAADPr_deacetylase"/>
    <property type="match status" value="1"/>
</dbReference>
<dbReference type="GO" id="GO:0140291">
    <property type="term" value="P:peptidyl-glutamate ADP-deribosylation"/>
    <property type="evidence" value="ECO:0007669"/>
    <property type="project" value="TreeGrafter"/>
</dbReference>
<dbReference type="Proteomes" id="UP000790347">
    <property type="component" value="Unassembled WGS sequence"/>
</dbReference>
<dbReference type="GO" id="GO:0140293">
    <property type="term" value="F:ADP-ribosylglutamate hydrolase activity"/>
    <property type="evidence" value="ECO:0007669"/>
    <property type="project" value="TreeGrafter"/>
</dbReference>
<dbReference type="PANTHER" id="PTHR11106">
    <property type="entry name" value="GANGLIOSIDE INDUCED DIFFERENTIATION ASSOCIATED PROTEIN 2-RELATED"/>
    <property type="match status" value="1"/>
</dbReference>
<dbReference type="GO" id="GO:0006974">
    <property type="term" value="P:DNA damage response"/>
    <property type="evidence" value="ECO:0007669"/>
    <property type="project" value="TreeGrafter"/>
</dbReference>
<proteinExistence type="predicted"/>
<accession>A0A922HQG7</accession>
<reference evidence="3" key="1">
    <citation type="submission" date="2013-05" db="EMBL/GenBank/DDBJ databases">
        <authorList>
            <person name="Yim A.K.Y."/>
            <person name="Chan T.F."/>
            <person name="Ji K.M."/>
            <person name="Liu X.Y."/>
            <person name="Zhou J.W."/>
            <person name="Li R.Q."/>
            <person name="Yang K.Y."/>
            <person name="Li J."/>
            <person name="Li M."/>
            <person name="Law P.T.W."/>
            <person name="Wu Y.L."/>
            <person name="Cai Z.L."/>
            <person name="Qin H."/>
            <person name="Bao Y."/>
            <person name="Leung R.K.K."/>
            <person name="Ng P.K.S."/>
            <person name="Zou J."/>
            <person name="Zhong X.J."/>
            <person name="Ran P.X."/>
            <person name="Zhong N.S."/>
            <person name="Liu Z.G."/>
            <person name="Tsui S.K.W."/>
        </authorList>
    </citation>
    <scope>NUCLEOTIDE SEQUENCE</scope>
    <source>
        <strain evidence="3">Derf</strain>
        <tissue evidence="3">Whole organism</tissue>
    </source>
</reference>
<protein>
    <submittedName>
        <fullName evidence="3">O-acetyl-ADP-ribose deacetylase macrod2</fullName>
    </submittedName>
</protein>
<evidence type="ECO:0000259" key="2">
    <source>
        <dbReference type="PROSITE" id="PS51154"/>
    </source>
</evidence>
<keyword evidence="4" id="KW-1185">Reference proteome</keyword>
<evidence type="ECO:0000313" key="3">
    <source>
        <dbReference type="EMBL" id="KAH9501820.1"/>
    </source>
</evidence>
<dbReference type="AlphaFoldDB" id="A0A922HQG7"/>
<dbReference type="PANTHER" id="PTHR11106:SF27">
    <property type="entry name" value="MACRO DOMAIN-CONTAINING PROTEIN"/>
    <property type="match status" value="1"/>
</dbReference>
<dbReference type="EMBL" id="ASGP02000006">
    <property type="protein sequence ID" value="KAH9501820.1"/>
    <property type="molecule type" value="Genomic_DNA"/>
</dbReference>
<organism evidence="3 4">
    <name type="scientific">Dermatophagoides farinae</name>
    <name type="common">American house dust mite</name>
    <dbReference type="NCBI Taxonomy" id="6954"/>
    <lineage>
        <taxon>Eukaryota</taxon>
        <taxon>Metazoa</taxon>
        <taxon>Ecdysozoa</taxon>
        <taxon>Arthropoda</taxon>
        <taxon>Chelicerata</taxon>
        <taxon>Arachnida</taxon>
        <taxon>Acari</taxon>
        <taxon>Acariformes</taxon>
        <taxon>Sarcoptiformes</taxon>
        <taxon>Astigmata</taxon>
        <taxon>Psoroptidia</taxon>
        <taxon>Analgoidea</taxon>
        <taxon>Pyroglyphidae</taxon>
        <taxon>Dermatophagoidinae</taxon>
        <taxon>Dermatophagoides</taxon>
    </lineage>
</organism>
<dbReference type="GO" id="GO:0005654">
    <property type="term" value="C:nucleoplasm"/>
    <property type="evidence" value="ECO:0007669"/>
    <property type="project" value="TreeGrafter"/>
</dbReference>
<keyword evidence="1" id="KW-0732">Signal</keyword>
<dbReference type="InterPro" id="IPR043472">
    <property type="entry name" value="Macro_dom-like"/>
</dbReference>
<dbReference type="GO" id="GO:0042278">
    <property type="term" value="P:purine nucleoside metabolic process"/>
    <property type="evidence" value="ECO:0007669"/>
    <property type="project" value="TreeGrafter"/>
</dbReference>
<dbReference type="Gene3D" id="3.40.220.10">
    <property type="entry name" value="Leucine Aminopeptidase, subunit E, domain 1"/>
    <property type="match status" value="1"/>
</dbReference>
<evidence type="ECO:0000313" key="4">
    <source>
        <dbReference type="Proteomes" id="UP000790347"/>
    </source>
</evidence>